<keyword evidence="3" id="KW-0176">Collagen</keyword>
<feature type="region of interest" description="Disordered" evidence="1">
    <location>
        <begin position="101"/>
        <end position="177"/>
    </location>
</feature>
<organism evidence="3">
    <name type="scientific">Ixodes ricinus</name>
    <name type="common">Common tick</name>
    <name type="synonym">Acarus ricinus</name>
    <dbReference type="NCBI Taxonomy" id="34613"/>
    <lineage>
        <taxon>Eukaryota</taxon>
        <taxon>Metazoa</taxon>
        <taxon>Ecdysozoa</taxon>
        <taxon>Arthropoda</taxon>
        <taxon>Chelicerata</taxon>
        <taxon>Arachnida</taxon>
        <taxon>Acari</taxon>
        <taxon>Parasitiformes</taxon>
        <taxon>Ixodida</taxon>
        <taxon>Ixodoidea</taxon>
        <taxon>Ixodidae</taxon>
        <taxon>Ixodinae</taxon>
        <taxon>Ixodes</taxon>
    </lineage>
</organism>
<sequence>MATHIMLLHLNCVLCQARADGRSSLGADRYSDEARRHQAHRLVGRCEAADGPYSGNGAAPARCASGLATGPWGGCRAAAAAGWALPSAGVVVAAQATPFQGRPRTVAGASSSRRRHASPAVRAHGGAVRGAQPPAQDKGSPGEAGIQRLPDPGSPAHGQLGQAGFRAVPGKPEADSSAAALLPEQRGCPSLRVLGHPNEPPRAGGCSGLWRQEPLPEHPAERAQPGAAGAPGRLHQCQPAAGLQGGPQRLHCHPGTPPAHGGRLLGHGVAGTGARHRHDHQPSRRRQGEV</sequence>
<evidence type="ECO:0000256" key="1">
    <source>
        <dbReference type="SAM" id="MobiDB-lite"/>
    </source>
</evidence>
<feature type="chain" id="PRO_5007542864" evidence="2">
    <location>
        <begin position="20"/>
        <end position="290"/>
    </location>
</feature>
<evidence type="ECO:0000256" key="2">
    <source>
        <dbReference type="SAM" id="SignalP"/>
    </source>
</evidence>
<feature type="compositionally biased region" description="Low complexity" evidence="1">
    <location>
        <begin position="222"/>
        <end position="232"/>
    </location>
</feature>
<feature type="region of interest" description="Disordered" evidence="1">
    <location>
        <begin position="193"/>
        <end position="290"/>
    </location>
</feature>
<keyword evidence="2" id="KW-0732">Signal</keyword>
<accession>A0A147BQ05</accession>
<proteinExistence type="predicted"/>
<dbReference type="AlphaFoldDB" id="A0A147BQ05"/>
<feature type="compositionally biased region" description="Basic and acidic residues" evidence="1">
    <location>
        <begin position="280"/>
        <end position="290"/>
    </location>
</feature>
<name>A0A147BQ05_IXORI</name>
<reference evidence="3" key="1">
    <citation type="journal article" date="2018" name="PLoS Negl. Trop. Dis.">
        <title>Sialome diversity of ticks revealed by RNAseq of single tick salivary glands.</title>
        <authorList>
            <person name="Perner J."/>
            <person name="Kropackova S."/>
            <person name="Kopacek P."/>
            <person name="Ribeiro J.M."/>
        </authorList>
    </citation>
    <scope>NUCLEOTIDE SEQUENCE</scope>
    <source>
        <strain evidence="3">Siblings of single egg batch collected in Ceske Budejovice</strain>
        <tissue evidence="3">Salivary glands</tissue>
    </source>
</reference>
<dbReference type="GO" id="GO:0005581">
    <property type="term" value="C:collagen trimer"/>
    <property type="evidence" value="ECO:0007669"/>
    <property type="project" value="UniProtKB-KW"/>
</dbReference>
<evidence type="ECO:0000313" key="3">
    <source>
        <dbReference type="EMBL" id="JAR92848.1"/>
    </source>
</evidence>
<dbReference type="EMBL" id="GEGO01002556">
    <property type="protein sequence ID" value="JAR92848.1"/>
    <property type="molecule type" value="Transcribed_RNA"/>
</dbReference>
<protein>
    <submittedName>
        <fullName evidence="3">Putative collagen alpha-1i chain</fullName>
    </submittedName>
</protein>
<feature type="signal peptide" evidence="2">
    <location>
        <begin position="1"/>
        <end position="19"/>
    </location>
</feature>
<feature type="compositionally biased region" description="Low complexity" evidence="1">
    <location>
        <begin position="118"/>
        <end position="131"/>
    </location>
</feature>